<gene>
    <name evidence="1" type="ORF">BOX37_13560</name>
</gene>
<dbReference type="CDD" id="cd00504">
    <property type="entry name" value="GXGXG"/>
    <property type="match status" value="1"/>
</dbReference>
<dbReference type="KEGG" id="nsl:BOX37_13560"/>
<sequence length="232" mass="23617">MASAMTDTATTFDLRTTTVRSTNKALQAAGAPARSVITAPRGAHALACGLDSDIDVTIDGHVGYYCAGMNQHATVTVAGNAGVGVAENMMSGTVRVQGDASQSAGATAHGGLLVIEGNAAARCGISMKGVDIVVGGDIGHMSAFMGQAGRLVVCGDAGEALGDSLYEARIYVRGTVASLGADCIKKEMAAEHLAELTELLAAAGIDADPTDFTRYGSARQLYNFHVDNAATY</sequence>
<reference evidence="1" key="1">
    <citation type="submission" date="2016-11" db="EMBL/GenBank/DDBJ databases">
        <authorList>
            <person name="Jaros S."/>
            <person name="Januszkiewicz K."/>
            <person name="Wedrychowicz H."/>
        </authorList>
    </citation>
    <scope>NUCLEOTIDE SEQUENCE [LARGE SCALE GENOMIC DNA]</scope>
    <source>
        <strain evidence="1">Y48</strain>
    </source>
</reference>
<dbReference type="GO" id="GO:0016491">
    <property type="term" value="F:oxidoreductase activity"/>
    <property type="evidence" value="ECO:0007669"/>
    <property type="project" value="InterPro"/>
</dbReference>
<dbReference type="AlphaFoldDB" id="A0A1J0VRZ3"/>
<accession>A0A1J0VRZ3</accession>
<evidence type="ECO:0000313" key="1">
    <source>
        <dbReference type="EMBL" id="APE34804.1"/>
    </source>
</evidence>
<evidence type="ECO:0000313" key="2">
    <source>
        <dbReference type="Proteomes" id="UP000183810"/>
    </source>
</evidence>
<dbReference type="PANTHER" id="PTHR39673:SF5">
    <property type="entry name" value="TUNGSTEN-CONTAINING FORMYLMETHANOFURAN DEHYDROGENASE 2 SUBUNIT C"/>
    <property type="match status" value="1"/>
</dbReference>
<dbReference type="InterPro" id="IPR012061">
    <property type="entry name" value="Glu_synth_lsu_3"/>
</dbReference>
<dbReference type="OrthoDB" id="287000at2"/>
<dbReference type="InterPro" id="IPR036485">
    <property type="entry name" value="Glu_synth_asu_C_sf"/>
</dbReference>
<name>A0A1J0VRZ3_9NOCA</name>
<dbReference type="EMBL" id="CP018082">
    <property type="protein sequence ID" value="APE34804.1"/>
    <property type="molecule type" value="Genomic_DNA"/>
</dbReference>
<dbReference type="SUPFAM" id="SSF69336">
    <property type="entry name" value="Alpha subunit of glutamate synthase, C-terminal domain"/>
    <property type="match status" value="1"/>
</dbReference>
<dbReference type="PANTHER" id="PTHR39673">
    <property type="entry name" value="TUNGSTEN FORMYLMETHANOFURAN DEHYDROGENASE, SUBUNIT C (FWDC)"/>
    <property type="match status" value="1"/>
</dbReference>
<dbReference type="PIRSF" id="PIRSF006519">
    <property type="entry name" value="GOGAT_dom3"/>
    <property type="match status" value="1"/>
</dbReference>
<proteinExistence type="predicted"/>
<keyword evidence="2" id="KW-1185">Reference proteome</keyword>
<protein>
    <submittedName>
        <fullName evidence="1">Protein glxC</fullName>
    </submittedName>
</protein>
<dbReference type="Proteomes" id="UP000183810">
    <property type="component" value="Chromosome"/>
</dbReference>
<dbReference type="Gene3D" id="2.160.20.60">
    <property type="entry name" value="Glutamate synthase, alpha subunit, C-terminal domain"/>
    <property type="match status" value="1"/>
</dbReference>
<organism evidence="1 2">
    <name type="scientific">Nocardia mangyaensis</name>
    <dbReference type="NCBI Taxonomy" id="2213200"/>
    <lineage>
        <taxon>Bacteria</taxon>
        <taxon>Bacillati</taxon>
        <taxon>Actinomycetota</taxon>
        <taxon>Actinomycetes</taxon>
        <taxon>Mycobacteriales</taxon>
        <taxon>Nocardiaceae</taxon>
        <taxon>Nocardia</taxon>
    </lineage>
</organism>